<dbReference type="Proteomes" id="UP000092666">
    <property type="component" value="Unassembled WGS sequence"/>
</dbReference>
<gene>
    <name evidence="1" type="ORF">I316_04483</name>
</gene>
<reference evidence="1 2" key="1">
    <citation type="submission" date="2013-07" db="EMBL/GenBank/DDBJ databases">
        <title>The Genome Sequence of Cryptococcus heveanensis BCC8398.</title>
        <authorList>
            <consortium name="The Broad Institute Genome Sequencing Platform"/>
            <person name="Cuomo C."/>
            <person name="Litvintseva A."/>
            <person name="Chen Y."/>
            <person name="Heitman J."/>
            <person name="Sun S."/>
            <person name="Springer D."/>
            <person name="Dromer F."/>
            <person name="Young S.K."/>
            <person name="Zeng Q."/>
            <person name="Gargeya S."/>
            <person name="Fitzgerald M."/>
            <person name="Abouelleil A."/>
            <person name="Alvarado L."/>
            <person name="Berlin A.M."/>
            <person name="Chapman S.B."/>
            <person name="Dewar J."/>
            <person name="Goldberg J."/>
            <person name="Griggs A."/>
            <person name="Gujja S."/>
            <person name="Hansen M."/>
            <person name="Howarth C."/>
            <person name="Imamovic A."/>
            <person name="Larimer J."/>
            <person name="McCowan C."/>
            <person name="Murphy C."/>
            <person name="Pearson M."/>
            <person name="Priest M."/>
            <person name="Roberts A."/>
            <person name="Saif S."/>
            <person name="Shea T."/>
            <person name="Sykes S."/>
            <person name="Wortman J."/>
            <person name="Nusbaum C."/>
            <person name="Birren B."/>
        </authorList>
    </citation>
    <scope>NUCLEOTIDE SEQUENCE [LARGE SCALE GENOMIC DNA]</scope>
    <source>
        <strain evidence="1 2">BCC8398</strain>
    </source>
</reference>
<keyword evidence="2" id="KW-1185">Reference proteome</keyword>
<dbReference type="EMBL" id="KI669503">
    <property type="protein sequence ID" value="OCF33771.1"/>
    <property type="molecule type" value="Genomic_DNA"/>
</dbReference>
<proteinExistence type="predicted"/>
<evidence type="ECO:0000313" key="2">
    <source>
        <dbReference type="Proteomes" id="UP000092666"/>
    </source>
</evidence>
<dbReference type="AlphaFoldDB" id="A0A1B9GRV2"/>
<reference evidence="2" key="2">
    <citation type="submission" date="2013-12" db="EMBL/GenBank/DDBJ databases">
        <title>Evolution of pathogenesis and genome organization in the Tremellales.</title>
        <authorList>
            <person name="Cuomo C."/>
            <person name="Litvintseva A."/>
            <person name="Heitman J."/>
            <person name="Chen Y."/>
            <person name="Sun S."/>
            <person name="Springer D."/>
            <person name="Dromer F."/>
            <person name="Young S."/>
            <person name="Zeng Q."/>
            <person name="Chapman S."/>
            <person name="Gujja S."/>
            <person name="Saif S."/>
            <person name="Birren B."/>
        </authorList>
    </citation>
    <scope>NUCLEOTIDE SEQUENCE [LARGE SCALE GENOMIC DNA]</scope>
    <source>
        <strain evidence="2">BCC8398</strain>
    </source>
</reference>
<organism evidence="1 2">
    <name type="scientific">Kwoniella heveanensis BCC8398</name>
    <dbReference type="NCBI Taxonomy" id="1296120"/>
    <lineage>
        <taxon>Eukaryota</taxon>
        <taxon>Fungi</taxon>
        <taxon>Dikarya</taxon>
        <taxon>Basidiomycota</taxon>
        <taxon>Agaricomycotina</taxon>
        <taxon>Tremellomycetes</taxon>
        <taxon>Tremellales</taxon>
        <taxon>Cryptococcaceae</taxon>
        <taxon>Kwoniella</taxon>
    </lineage>
</organism>
<protein>
    <submittedName>
        <fullName evidence="1">Uncharacterized protein</fullName>
    </submittedName>
</protein>
<sequence>MSRNLDLRDSVTGIMCDVCHSTYQSLPTAESKQNALNRFMACDRCSATNSEAVDSLGNQWARDRWDELEK</sequence>
<evidence type="ECO:0000313" key="1">
    <source>
        <dbReference type="EMBL" id="OCF33771.1"/>
    </source>
</evidence>
<name>A0A1B9GRV2_9TREE</name>
<accession>A0A1B9GRV2</accession>